<feature type="transmembrane region" description="Helical" evidence="8">
    <location>
        <begin position="324"/>
        <end position="345"/>
    </location>
</feature>
<evidence type="ECO:0000256" key="4">
    <source>
        <dbReference type="ARBA" id="ARBA00022692"/>
    </source>
</evidence>
<feature type="transmembrane region" description="Helical" evidence="8">
    <location>
        <begin position="421"/>
        <end position="439"/>
    </location>
</feature>
<dbReference type="CDD" id="cd10322">
    <property type="entry name" value="SLC5sbd"/>
    <property type="match status" value="1"/>
</dbReference>
<gene>
    <name evidence="9" type="ORF">ENU20_03475</name>
</gene>
<keyword evidence="4 8" id="KW-0812">Transmembrane</keyword>
<feature type="transmembrane region" description="Helical" evidence="8">
    <location>
        <begin position="76"/>
        <end position="97"/>
    </location>
</feature>
<feature type="transmembrane region" description="Helical" evidence="8">
    <location>
        <begin position="157"/>
        <end position="176"/>
    </location>
</feature>
<dbReference type="PROSITE" id="PS50283">
    <property type="entry name" value="NA_SOLUT_SYMP_3"/>
    <property type="match status" value="1"/>
</dbReference>
<dbReference type="AlphaFoldDB" id="A0A7C4JLI7"/>
<evidence type="ECO:0000256" key="8">
    <source>
        <dbReference type="SAM" id="Phobius"/>
    </source>
</evidence>
<comment type="subcellular location">
    <subcellularLocation>
        <location evidence="1">Membrane</location>
        <topology evidence="1">Multi-pass membrane protein</topology>
    </subcellularLocation>
</comment>
<feature type="transmembrane region" description="Helical" evidence="8">
    <location>
        <begin position="188"/>
        <end position="209"/>
    </location>
</feature>
<protein>
    <submittedName>
        <fullName evidence="9">Sodium:solute symporter family protein</fullName>
    </submittedName>
</protein>
<dbReference type="InterPro" id="IPR050277">
    <property type="entry name" value="Sodium:Solute_Symporter"/>
</dbReference>
<feature type="transmembrane region" description="Helical" evidence="8">
    <location>
        <begin position="38"/>
        <end position="56"/>
    </location>
</feature>
<evidence type="ECO:0000256" key="3">
    <source>
        <dbReference type="ARBA" id="ARBA00022448"/>
    </source>
</evidence>
<evidence type="ECO:0000256" key="6">
    <source>
        <dbReference type="ARBA" id="ARBA00023136"/>
    </source>
</evidence>
<feature type="transmembrane region" description="Helical" evidence="8">
    <location>
        <begin position="234"/>
        <end position="251"/>
    </location>
</feature>
<dbReference type="Gene3D" id="1.20.1730.10">
    <property type="entry name" value="Sodium/glucose cotransporter"/>
    <property type="match status" value="1"/>
</dbReference>
<evidence type="ECO:0000256" key="2">
    <source>
        <dbReference type="ARBA" id="ARBA00006434"/>
    </source>
</evidence>
<feature type="transmembrane region" description="Helical" evidence="8">
    <location>
        <begin position="272"/>
        <end position="296"/>
    </location>
</feature>
<dbReference type="Pfam" id="PF00474">
    <property type="entry name" value="SSF"/>
    <property type="match status" value="1"/>
</dbReference>
<evidence type="ECO:0000256" key="7">
    <source>
        <dbReference type="RuleBase" id="RU362091"/>
    </source>
</evidence>
<feature type="transmembrane region" description="Helical" evidence="8">
    <location>
        <begin position="445"/>
        <end position="465"/>
    </location>
</feature>
<feature type="transmembrane region" description="Helical" evidence="8">
    <location>
        <begin position="6"/>
        <end position="26"/>
    </location>
</feature>
<proteinExistence type="inferred from homology"/>
<feature type="transmembrane region" description="Helical" evidence="8">
    <location>
        <begin position="365"/>
        <end position="385"/>
    </location>
</feature>
<keyword evidence="3" id="KW-0813">Transport</keyword>
<keyword evidence="6 8" id="KW-0472">Membrane</keyword>
<comment type="similarity">
    <text evidence="2 7">Belongs to the sodium:solute symporter (SSF) (TC 2.A.21) family.</text>
</comment>
<dbReference type="InterPro" id="IPR001734">
    <property type="entry name" value="Na/solute_symporter"/>
</dbReference>
<dbReference type="EMBL" id="DTBP01000022">
    <property type="protein sequence ID" value="HGQ74119.1"/>
    <property type="molecule type" value="Genomic_DNA"/>
</dbReference>
<keyword evidence="5 8" id="KW-1133">Transmembrane helix</keyword>
<comment type="caution">
    <text evidence="9">The sequence shown here is derived from an EMBL/GenBank/DDBJ whole genome shotgun (WGS) entry which is preliminary data.</text>
</comment>
<evidence type="ECO:0000313" key="9">
    <source>
        <dbReference type="EMBL" id="HGQ74119.1"/>
    </source>
</evidence>
<dbReference type="InterPro" id="IPR038377">
    <property type="entry name" value="Na/Glc_symporter_sf"/>
</dbReference>
<evidence type="ECO:0000256" key="1">
    <source>
        <dbReference type="ARBA" id="ARBA00004141"/>
    </source>
</evidence>
<evidence type="ECO:0000256" key="5">
    <source>
        <dbReference type="ARBA" id="ARBA00022989"/>
    </source>
</evidence>
<dbReference type="GO" id="GO:0022857">
    <property type="term" value="F:transmembrane transporter activity"/>
    <property type="evidence" value="ECO:0007669"/>
    <property type="project" value="InterPro"/>
</dbReference>
<accession>A0A7C4JLI7</accession>
<name>A0A7C4JLI7_STAMA</name>
<dbReference type="PANTHER" id="PTHR48086">
    <property type="entry name" value="SODIUM/PROLINE SYMPORTER-RELATED"/>
    <property type="match status" value="1"/>
</dbReference>
<sequence>MVESNLPLTIIILWLAITYTYSFIISRKKRGVEEWFTAGRRVGLITLWLSLGANIYSSYTFLGLPGETARKGFTVFIYMIYGMIAYIIGYWLIPILWSRAKSRNWLTLADAYAQLYDSRLVEVFVAITASLWIIPYIQLQLEGINAILQVVAGEEALYVTIAIFVLLTIVVTIGGLSATISINALQGAIMLVSIWFLGLTAPIIAYGGYGNLFRKIIETNQTGSFTLIPRNEDLIALYTTITAAPLGFWLWPNRIHNIFAARDIETTRKNTVLTSIFQLSQIPVVIVGFVAAAMYASGTIPKPLSKEGYDRALVEVTKHLYPPALLGLVCAGAVAASISTAVALLQSTAALFSKNVLGGRMKLLWLARVLTLTIASISLISMLYIKEAIVGLLLVGYGGIIQLFPPLVINMAKPGYINKYVATLSMASGMVTVLVFKILNPIKGLYEGFAGILVNILIITLYVIFKKLLHR</sequence>
<organism evidence="9">
    <name type="scientific">Staphylothermus marinus</name>
    <dbReference type="NCBI Taxonomy" id="2280"/>
    <lineage>
        <taxon>Archaea</taxon>
        <taxon>Thermoproteota</taxon>
        <taxon>Thermoprotei</taxon>
        <taxon>Desulfurococcales</taxon>
        <taxon>Desulfurococcaceae</taxon>
        <taxon>Staphylothermus</taxon>
    </lineage>
</organism>
<reference evidence="9" key="1">
    <citation type="journal article" date="2020" name="mSystems">
        <title>Genome- and Community-Level Interaction Insights into Carbon Utilization and Element Cycling Functions of Hydrothermarchaeota in Hydrothermal Sediment.</title>
        <authorList>
            <person name="Zhou Z."/>
            <person name="Liu Y."/>
            <person name="Xu W."/>
            <person name="Pan J."/>
            <person name="Luo Z.H."/>
            <person name="Li M."/>
        </authorList>
    </citation>
    <scope>NUCLEOTIDE SEQUENCE [LARGE SCALE GENOMIC DNA]</scope>
    <source>
        <strain evidence="9">SpSt-648</strain>
    </source>
</reference>
<dbReference type="GO" id="GO:0005886">
    <property type="term" value="C:plasma membrane"/>
    <property type="evidence" value="ECO:0007669"/>
    <property type="project" value="TreeGrafter"/>
</dbReference>
<feature type="transmembrane region" description="Helical" evidence="8">
    <location>
        <begin position="391"/>
        <end position="409"/>
    </location>
</feature>
<feature type="transmembrane region" description="Helical" evidence="8">
    <location>
        <begin position="118"/>
        <end position="137"/>
    </location>
</feature>